<dbReference type="EMBL" id="BLAY01000019">
    <property type="protein sequence ID" value="GET36909.1"/>
    <property type="molecule type" value="Genomic_DNA"/>
</dbReference>
<gene>
    <name evidence="1" type="ORF">MiSe_16610</name>
</gene>
<dbReference type="AlphaFoldDB" id="A0AAV3WFT1"/>
<evidence type="ECO:0000313" key="2">
    <source>
        <dbReference type="Proteomes" id="UP001050975"/>
    </source>
</evidence>
<dbReference type="Proteomes" id="UP001050975">
    <property type="component" value="Unassembled WGS sequence"/>
</dbReference>
<name>A0AAV3WFT1_9CYAN</name>
<keyword evidence="2" id="KW-1185">Reference proteome</keyword>
<evidence type="ECO:0000313" key="1">
    <source>
        <dbReference type="EMBL" id="GET36909.1"/>
    </source>
</evidence>
<proteinExistence type="predicted"/>
<protein>
    <recommendedName>
        <fullName evidence="3">Transposase</fullName>
    </recommendedName>
</protein>
<comment type="caution">
    <text evidence="1">The sequence shown here is derived from an EMBL/GenBank/DDBJ whole genome shotgun (WGS) entry which is preliminary data.</text>
</comment>
<accession>A0AAV3WFT1</accession>
<evidence type="ECO:0008006" key="3">
    <source>
        <dbReference type="Google" id="ProtNLM"/>
    </source>
</evidence>
<organism evidence="1 2">
    <name type="scientific">Microseira wollei NIES-4236</name>
    <dbReference type="NCBI Taxonomy" id="2530354"/>
    <lineage>
        <taxon>Bacteria</taxon>
        <taxon>Bacillati</taxon>
        <taxon>Cyanobacteriota</taxon>
        <taxon>Cyanophyceae</taxon>
        <taxon>Oscillatoriophycideae</taxon>
        <taxon>Aerosakkonematales</taxon>
        <taxon>Aerosakkonemataceae</taxon>
        <taxon>Microseira</taxon>
    </lineage>
</organism>
<reference evidence="1" key="1">
    <citation type="submission" date="2019-10" db="EMBL/GenBank/DDBJ databases">
        <title>Draft genome sequece of Microseira wollei NIES-4236.</title>
        <authorList>
            <person name="Yamaguchi H."/>
            <person name="Suzuki S."/>
            <person name="Kawachi M."/>
        </authorList>
    </citation>
    <scope>NUCLEOTIDE SEQUENCE</scope>
    <source>
        <strain evidence="1">NIES-4236</strain>
    </source>
</reference>
<sequence length="89" mass="10218">MMVLHSLRRFDKPSCPYSHSTEALSGQTPCVPRSLSFTRTISLGFMAIADQLEIFLPRSLMCLRQAYNRYFEVSLAVPYSRVGQRPYLL</sequence>